<dbReference type="CDD" id="cd02909">
    <property type="entry name" value="cupin_pirin_N"/>
    <property type="match status" value="1"/>
</dbReference>
<dbReference type="PIRSF" id="PIRSF006232">
    <property type="entry name" value="Pirin"/>
    <property type="match status" value="1"/>
</dbReference>
<dbReference type="STRING" id="1890683.A0A427XU37"/>
<proteinExistence type="inferred from homology"/>
<evidence type="ECO:0000313" key="6">
    <source>
        <dbReference type="EMBL" id="RSH82317.1"/>
    </source>
</evidence>
<dbReference type="EMBL" id="RSCD01000027">
    <property type="protein sequence ID" value="RSH82317.1"/>
    <property type="molecule type" value="Genomic_DNA"/>
</dbReference>
<feature type="binding site" evidence="2">
    <location>
        <position position="66"/>
    </location>
    <ligand>
        <name>Fe cation</name>
        <dbReference type="ChEBI" id="CHEBI:24875"/>
    </ligand>
</feature>
<comment type="caution">
    <text evidence="6">The sequence shown here is derived from an EMBL/GenBank/DDBJ whole genome shotgun (WGS) entry which is preliminary data.</text>
</comment>
<reference evidence="6 7" key="1">
    <citation type="submission" date="2018-11" db="EMBL/GenBank/DDBJ databases">
        <title>Genome sequence of Saitozyma podzolica DSM 27192.</title>
        <authorList>
            <person name="Aliyu H."/>
            <person name="Gorte O."/>
            <person name="Ochsenreither K."/>
        </authorList>
    </citation>
    <scope>NUCLEOTIDE SEQUENCE [LARGE SCALE GENOMIC DNA]</scope>
    <source>
        <strain evidence="6 7">DSM 27192</strain>
    </source>
</reference>
<dbReference type="PANTHER" id="PTHR13903">
    <property type="entry name" value="PIRIN-RELATED"/>
    <property type="match status" value="1"/>
</dbReference>
<accession>A0A427XU37</accession>
<feature type="binding site" evidence="2">
    <location>
        <position position="64"/>
    </location>
    <ligand>
        <name>Fe cation</name>
        <dbReference type="ChEBI" id="CHEBI:24875"/>
    </ligand>
</feature>
<evidence type="ECO:0000259" key="4">
    <source>
        <dbReference type="Pfam" id="PF02678"/>
    </source>
</evidence>
<sequence length="312" mass="33937">MSAAAAQVTESSRNVVKAVPAIETAEGAGATVRRSIGMASLRNLSPFLMLDHFTIHPGAGFPDHPHRGQTTVTYMMEGKNSHEDFMGNKGELGPGDVQWMTAGRGVVHAEMPVFDPDPAKAVPAVGMQLWVDLPKDQKYCEPSYQERKAKDIDTVRPKDGVEITVISGESHGVTGFVRPVGGCWYFDVKLQKPGASVFQPIPEGWTAFLYVITGNVSVGPDGKPFPKFNTLVLTSQSGENGVLLTRPGNSTDEETRFVLIAGEPLEQNVVQYGPFVVNTQMEARQAIMDFQMGKNGFERAPGWRSEIGKAMR</sequence>
<protein>
    <recommendedName>
        <fullName evidence="8">Pirin</fullName>
    </recommendedName>
</protein>
<evidence type="ECO:0000256" key="3">
    <source>
        <dbReference type="RuleBase" id="RU003457"/>
    </source>
</evidence>
<feature type="binding site" evidence="2">
    <location>
        <position position="108"/>
    </location>
    <ligand>
        <name>Fe cation</name>
        <dbReference type="ChEBI" id="CHEBI:24875"/>
    </ligand>
</feature>
<feature type="domain" description="Pirin C-terminal" evidence="5">
    <location>
        <begin position="185"/>
        <end position="296"/>
    </location>
</feature>
<dbReference type="Pfam" id="PF02678">
    <property type="entry name" value="Pirin"/>
    <property type="match status" value="1"/>
</dbReference>
<evidence type="ECO:0000313" key="7">
    <source>
        <dbReference type="Proteomes" id="UP000279259"/>
    </source>
</evidence>
<evidence type="ECO:0000259" key="5">
    <source>
        <dbReference type="Pfam" id="PF05726"/>
    </source>
</evidence>
<dbReference type="Pfam" id="PF05726">
    <property type="entry name" value="Pirin_C"/>
    <property type="match status" value="1"/>
</dbReference>
<evidence type="ECO:0000256" key="2">
    <source>
        <dbReference type="PIRSR" id="PIRSR006232-1"/>
    </source>
</evidence>
<comment type="similarity">
    <text evidence="1 3">Belongs to the pirin family.</text>
</comment>
<dbReference type="InterPro" id="IPR011051">
    <property type="entry name" value="RmlC_Cupin_sf"/>
</dbReference>
<dbReference type="InterPro" id="IPR014710">
    <property type="entry name" value="RmlC-like_jellyroll"/>
</dbReference>
<organism evidence="6 7">
    <name type="scientific">Saitozyma podzolica</name>
    <dbReference type="NCBI Taxonomy" id="1890683"/>
    <lineage>
        <taxon>Eukaryota</taxon>
        <taxon>Fungi</taxon>
        <taxon>Dikarya</taxon>
        <taxon>Basidiomycota</taxon>
        <taxon>Agaricomycotina</taxon>
        <taxon>Tremellomycetes</taxon>
        <taxon>Tremellales</taxon>
        <taxon>Trimorphomycetaceae</taxon>
        <taxon>Saitozyma</taxon>
    </lineage>
</organism>
<evidence type="ECO:0008006" key="8">
    <source>
        <dbReference type="Google" id="ProtNLM"/>
    </source>
</evidence>
<feature type="domain" description="Pirin N-terminal" evidence="4">
    <location>
        <begin position="31"/>
        <end position="131"/>
    </location>
</feature>
<keyword evidence="7" id="KW-1185">Reference proteome</keyword>
<dbReference type="OrthoDB" id="198735at2759"/>
<name>A0A427XU37_9TREE</name>
<evidence type="ECO:0000256" key="1">
    <source>
        <dbReference type="ARBA" id="ARBA00008416"/>
    </source>
</evidence>
<dbReference type="CDD" id="cd02247">
    <property type="entry name" value="cupin_pirin_C"/>
    <property type="match status" value="1"/>
</dbReference>
<keyword evidence="2" id="KW-0408">Iron</keyword>
<dbReference type="InterPro" id="IPR008778">
    <property type="entry name" value="Pirin_C_dom"/>
</dbReference>
<feature type="binding site" evidence="2">
    <location>
        <position position="110"/>
    </location>
    <ligand>
        <name>Fe cation</name>
        <dbReference type="ChEBI" id="CHEBI:24875"/>
    </ligand>
</feature>
<dbReference type="GO" id="GO:0046872">
    <property type="term" value="F:metal ion binding"/>
    <property type="evidence" value="ECO:0007669"/>
    <property type="project" value="UniProtKB-KW"/>
</dbReference>
<dbReference type="Proteomes" id="UP000279259">
    <property type="component" value="Unassembled WGS sequence"/>
</dbReference>
<dbReference type="SUPFAM" id="SSF51182">
    <property type="entry name" value="RmlC-like cupins"/>
    <property type="match status" value="1"/>
</dbReference>
<dbReference type="PANTHER" id="PTHR13903:SF8">
    <property type="entry name" value="PIRIN"/>
    <property type="match status" value="1"/>
</dbReference>
<comment type="cofactor">
    <cofactor evidence="2">
        <name>Fe cation</name>
        <dbReference type="ChEBI" id="CHEBI:24875"/>
    </cofactor>
    <text evidence="2">Binds 1 Fe cation per subunit.</text>
</comment>
<dbReference type="AlphaFoldDB" id="A0A427XU37"/>
<dbReference type="InterPro" id="IPR003829">
    <property type="entry name" value="Pirin_N_dom"/>
</dbReference>
<gene>
    <name evidence="6" type="ORF">EHS25_006027</name>
</gene>
<keyword evidence="2" id="KW-0479">Metal-binding</keyword>
<dbReference type="InterPro" id="IPR012093">
    <property type="entry name" value="Pirin"/>
</dbReference>
<dbReference type="Gene3D" id="2.60.120.10">
    <property type="entry name" value="Jelly Rolls"/>
    <property type="match status" value="2"/>
</dbReference>